<organism evidence="2 3">
    <name type="scientific">Microtus ochrogaster</name>
    <name type="common">Prairie vole</name>
    <dbReference type="NCBI Taxonomy" id="79684"/>
    <lineage>
        <taxon>Eukaryota</taxon>
        <taxon>Metazoa</taxon>
        <taxon>Chordata</taxon>
        <taxon>Craniata</taxon>
        <taxon>Vertebrata</taxon>
        <taxon>Euteleostomi</taxon>
        <taxon>Mammalia</taxon>
        <taxon>Eutheria</taxon>
        <taxon>Euarchontoglires</taxon>
        <taxon>Glires</taxon>
        <taxon>Rodentia</taxon>
        <taxon>Myomorpha</taxon>
        <taxon>Muroidea</taxon>
        <taxon>Cricetidae</taxon>
        <taxon>Arvicolinae</taxon>
        <taxon>Microtus</taxon>
    </lineage>
</organism>
<evidence type="ECO:0000313" key="2">
    <source>
        <dbReference type="EMBL" id="KAH0502124.1"/>
    </source>
</evidence>
<evidence type="ECO:0000259" key="1">
    <source>
        <dbReference type="Pfam" id="PF25037"/>
    </source>
</evidence>
<dbReference type="PANTHER" id="PTHR16166">
    <property type="entry name" value="VACUOLAR PROTEIN SORTING-ASSOCIATED PROTEIN VPS13"/>
    <property type="match status" value="1"/>
</dbReference>
<dbReference type="PANTHER" id="PTHR16166:SF141">
    <property type="entry name" value="INTERMEMBRANE LIPID TRANSFER PROTEIN VPS13D"/>
    <property type="match status" value="1"/>
</dbReference>
<dbReference type="GO" id="GO:0045053">
    <property type="term" value="P:protein retention in Golgi apparatus"/>
    <property type="evidence" value="ECO:0007669"/>
    <property type="project" value="TreeGrafter"/>
</dbReference>
<dbReference type="GO" id="GO:0006623">
    <property type="term" value="P:protein targeting to vacuole"/>
    <property type="evidence" value="ECO:0007669"/>
    <property type="project" value="TreeGrafter"/>
</dbReference>
<dbReference type="InterPro" id="IPR026847">
    <property type="entry name" value="VPS13"/>
</dbReference>
<dbReference type="GO" id="GO:0007005">
    <property type="term" value="P:mitochondrion organization"/>
    <property type="evidence" value="ECO:0007669"/>
    <property type="project" value="TreeGrafter"/>
</dbReference>
<gene>
    <name evidence="2" type="ORF">LTLLF_106350</name>
</gene>
<dbReference type="Pfam" id="PF25037">
    <property type="entry name" value="VPS13_C"/>
    <property type="match status" value="1"/>
</dbReference>
<reference evidence="2" key="1">
    <citation type="submission" date="2020-03" db="EMBL/GenBank/DDBJ databases">
        <title>Studies in the Genomics of Life Span.</title>
        <authorList>
            <person name="Glass D."/>
        </authorList>
    </citation>
    <scope>NUCLEOTIDE SEQUENCE</scope>
    <source>
        <strain evidence="2">LTLLF</strain>
        <tissue evidence="2">Muscle</tissue>
    </source>
</reference>
<feature type="domain" description="Intermembrane lipid transfer protein VPS13-like C-terminal" evidence="1">
    <location>
        <begin position="81"/>
        <end position="184"/>
    </location>
</feature>
<sequence length="242" mass="26949">MDGQEGQVNGGESAGSSSRHMIGCYCCWVVIPEKSRPFGGIGHFSTKVPFSQLPFAVPGEPDSGTPGKSNLVERRTQAQRVRKPRCCTGPQGLLPRYSESQAEGQEQLFKLTDNIQDEFFIAVENIDSYCVLISSKAVYFLKSGDYIDREAIFLEVKYDDLYHCLVSKDHGKVYVQVTKKAANSSSGVSIPGPSHQKPMVHVKSEVLAVKLSQEINYAKSLYYEQQLMLRLSENQEQLELDS</sequence>
<protein>
    <submittedName>
        <fullName evidence="2">Vacuolar protein sorting-associated protein 13D</fullName>
    </submittedName>
</protein>
<accession>A0A8J6FZ86</accession>
<proteinExistence type="predicted"/>
<comment type="caution">
    <text evidence="2">The sequence shown here is derived from an EMBL/GenBank/DDBJ whole genome shotgun (WGS) entry which is preliminary data.</text>
</comment>
<dbReference type="AlphaFoldDB" id="A0A8J6FZ86"/>
<name>A0A8J6FZ86_MICOH</name>
<dbReference type="EMBL" id="JAATJU010026169">
    <property type="protein sequence ID" value="KAH0502124.1"/>
    <property type="molecule type" value="Genomic_DNA"/>
</dbReference>
<dbReference type="Proteomes" id="UP000710432">
    <property type="component" value="Unassembled WGS sequence"/>
</dbReference>
<evidence type="ECO:0000313" key="3">
    <source>
        <dbReference type="Proteomes" id="UP000710432"/>
    </source>
</evidence>
<dbReference type="InterPro" id="IPR056748">
    <property type="entry name" value="VPS13-like_C"/>
</dbReference>